<protein>
    <submittedName>
        <fullName evidence="1">Uncharacterized protein</fullName>
    </submittedName>
</protein>
<name>A0ACC0W9L3_9STRA</name>
<reference evidence="1 2" key="1">
    <citation type="journal article" date="2022" name="bioRxiv">
        <title>The genome of the oomycete Peronosclerospora sorghi, a cosmopolitan pathogen of maize and sorghum, is inflated with dispersed pseudogenes.</title>
        <authorList>
            <person name="Fletcher K."/>
            <person name="Martin F."/>
            <person name="Isakeit T."/>
            <person name="Cavanaugh K."/>
            <person name="Magill C."/>
            <person name="Michelmore R."/>
        </authorList>
    </citation>
    <scope>NUCLEOTIDE SEQUENCE [LARGE SCALE GENOMIC DNA]</scope>
    <source>
        <strain evidence="1">P6</strain>
    </source>
</reference>
<comment type="caution">
    <text evidence="1">The sequence shown here is derived from an EMBL/GenBank/DDBJ whole genome shotgun (WGS) entry which is preliminary data.</text>
</comment>
<evidence type="ECO:0000313" key="2">
    <source>
        <dbReference type="Proteomes" id="UP001163321"/>
    </source>
</evidence>
<evidence type="ECO:0000313" key="1">
    <source>
        <dbReference type="EMBL" id="KAI9914825.1"/>
    </source>
</evidence>
<keyword evidence="2" id="KW-1185">Reference proteome</keyword>
<sequence>MNVVSFMDPETGAPLSGKNNVFQYDEIFDTSSDTHAIYERVGRRIVRSTLGGINGTIFSYGQTSSGKTFTMQGDGKMSQPGLLQLAVEDIFQFIETCADRDFFLRVSFLEIYNEVLREDPRKGVYVECHEKIITDYEDIVTLLQTGNQNRTVGQTAMNEKSSRSHSVFPIVIESKEKSESRRLSKEDMDGAVLVASLNLVDLAGSESLRHTGSEAGNINKSLLTLARVINSLSTPAGGGQKAPFRDSKLTRLLQNSLGGNTRTLIICCVTPSDRFVEETKSKLQFAARAKDIKTVATVNEVLYDQTQLRRIKREVHELRKLTKSETLSALKDENEALIIEKNHNRSEITRLMGLILSSSSVAKANTTNRERKRRGKRMRETRFPRYAARLAMSSITSFPSKKNRDPEPLLRILEDVDETPAKIDSLVINLSPSQHKPKRTGLDDSSKKLLDLFSAVLQSYHDKNFEDPIAAAETIVEEKSACLDDIERTHALDVLASIKTLMMTNIQSKRVMDEKLMLDLEVKELRSKLDSARFDSRSQKLFQELTNSLKNLKASWTLPWSLWTMQEIVVAIWK</sequence>
<accession>A0ACC0W9L3</accession>
<dbReference type="EMBL" id="CM047582">
    <property type="protein sequence ID" value="KAI9914825.1"/>
    <property type="molecule type" value="Genomic_DNA"/>
</dbReference>
<dbReference type="Proteomes" id="UP001163321">
    <property type="component" value="Chromosome 3"/>
</dbReference>
<proteinExistence type="predicted"/>
<gene>
    <name evidence="1" type="ORF">PsorP6_007436</name>
</gene>
<organism evidence="1 2">
    <name type="scientific">Peronosclerospora sorghi</name>
    <dbReference type="NCBI Taxonomy" id="230839"/>
    <lineage>
        <taxon>Eukaryota</taxon>
        <taxon>Sar</taxon>
        <taxon>Stramenopiles</taxon>
        <taxon>Oomycota</taxon>
        <taxon>Peronosporomycetes</taxon>
        <taxon>Peronosporales</taxon>
        <taxon>Peronosporaceae</taxon>
        <taxon>Peronosclerospora</taxon>
    </lineage>
</organism>